<dbReference type="GO" id="GO:0019305">
    <property type="term" value="P:dTDP-rhamnose biosynthetic process"/>
    <property type="evidence" value="ECO:0007669"/>
    <property type="project" value="UniProtKB-UniPathway"/>
</dbReference>
<evidence type="ECO:0000256" key="1">
    <source>
        <dbReference type="ARBA" id="ARBA00004781"/>
    </source>
</evidence>
<keyword evidence="9" id="KW-1185">Reference proteome</keyword>
<dbReference type="Pfam" id="PF04321">
    <property type="entry name" value="RmlD_sub_bind"/>
    <property type="match status" value="1"/>
</dbReference>
<evidence type="ECO:0000256" key="6">
    <source>
        <dbReference type="RuleBase" id="RU364082"/>
    </source>
</evidence>
<protein>
    <recommendedName>
        <fullName evidence="4 6">dTDP-4-dehydrorhamnose reductase</fullName>
        <ecNumber evidence="3 6">1.1.1.133</ecNumber>
    </recommendedName>
</protein>
<feature type="domain" description="RmlD-like substrate binding" evidence="7">
    <location>
        <begin position="6"/>
        <end position="296"/>
    </location>
</feature>
<dbReference type="eggNOG" id="COG1091">
    <property type="taxonomic scope" value="Bacteria"/>
</dbReference>
<dbReference type="GO" id="GO:0008831">
    <property type="term" value="F:dTDP-4-dehydrorhamnose reductase activity"/>
    <property type="evidence" value="ECO:0007669"/>
    <property type="project" value="UniProtKB-EC"/>
</dbReference>
<accession>B0TS50</accession>
<dbReference type="GO" id="GO:0006556">
    <property type="term" value="P:S-adenosylmethionine biosynthetic process"/>
    <property type="evidence" value="ECO:0007669"/>
    <property type="project" value="TreeGrafter"/>
</dbReference>
<dbReference type="KEGG" id="shl:Shal_0610"/>
<dbReference type="GO" id="GO:0009243">
    <property type="term" value="P:O antigen biosynthetic process"/>
    <property type="evidence" value="ECO:0007669"/>
    <property type="project" value="UniProtKB-UniPathway"/>
</dbReference>
<evidence type="ECO:0000256" key="5">
    <source>
        <dbReference type="ARBA" id="ARBA00048200"/>
    </source>
</evidence>
<dbReference type="InterPro" id="IPR029903">
    <property type="entry name" value="RmlD-like-bd"/>
</dbReference>
<name>B0TS50_SHEHH</name>
<organism evidence="8 9">
    <name type="scientific">Shewanella halifaxensis (strain HAW-EB4)</name>
    <dbReference type="NCBI Taxonomy" id="458817"/>
    <lineage>
        <taxon>Bacteria</taxon>
        <taxon>Pseudomonadati</taxon>
        <taxon>Pseudomonadota</taxon>
        <taxon>Gammaproteobacteria</taxon>
        <taxon>Alteromonadales</taxon>
        <taxon>Shewanellaceae</taxon>
        <taxon>Shewanella</taxon>
    </lineage>
</organism>
<dbReference type="STRING" id="458817.Shal_0610"/>
<dbReference type="EMBL" id="CP000931">
    <property type="protein sequence ID" value="ABZ75185.1"/>
    <property type="molecule type" value="Genomic_DNA"/>
</dbReference>
<evidence type="ECO:0000256" key="4">
    <source>
        <dbReference type="ARBA" id="ARBA00017099"/>
    </source>
</evidence>
<dbReference type="HOGENOM" id="CLU_045518_0_0_6"/>
<evidence type="ECO:0000313" key="8">
    <source>
        <dbReference type="EMBL" id="ABZ75185.1"/>
    </source>
</evidence>
<evidence type="ECO:0000256" key="3">
    <source>
        <dbReference type="ARBA" id="ARBA00012929"/>
    </source>
</evidence>
<dbReference type="SUPFAM" id="SSF51735">
    <property type="entry name" value="NAD(P)-binding Rossmann-fold domains"/>
    <property type="match status" value="1"/>
</dbReference>
<evidence type="ECO:0000259" key="7">
    <source>
        <dbReference type="Pfam" id="PF04321"/>
    </source>
</evidence>
<reference evidence="8" key="1">
    <citation type="submission" date="2008-01" db="EMBL/GenBank/DDBJ databases">
        <title>Complete sequence of Shewanella halifaxensis HAW-EB4.</title>
        <authorList>
            <consortium name="US DOE Joint Genome Institute"/>
            <person name="Copeland A."/>
            <person name="Lucas S."/>
            <person name="Lapidus A."/>
            <person name="Glavina del Rio T."/>
            <person name="Dalin E."/>
            <person name="Tice H."/>
            <person name="Bruce D."/>
            <person name="Goodwin L."/>
            <person name="Pitluck S."/>
            <person name="Sims D."/>
            <person name="Brettin T."/>
            <person name="Detter J.C."/>
            <person name="Han C."/>
            <person name="Kuske C.R."/>
            <person name="Schmutz J."/>
            <person name="Larimer F."/>
            <person name="Land M."/>
            <person name="Hauser L."/>
            <person name="Kyrpides N."/>
            <person name="Kim E."/>
            <person name="Zhao J.-S."/>
            <person name="Richardson P."/>
        </authorList>
    </citation>
    <scope>NUCLEOTIDE SEQUENCE [LARGE SCALE GENOMIC DNA]</scope>
    <source>
        <strain evidence="8">HAW-EB4</strain>
    </source>
</reference>
<comment type="pathway">
    <text evidence="1 6">Carbohydrate biosynthesis; dTDP-L-rhamnose biosynthesis.</text>
</comment>
<dbReference type="AlphaFoldDB" id="B0TS50"/>
<comment type="function">
    <text evidence="6">Catalyzes the reduction of dTDP-6-deoxy-L-lyxo-4-hexulose to yield dTDP-L-rhamnose.</text>
</comment>
<dbReference type="UniPathway" id="UPA00281"/>
<evidence type="ECO:0000256" key="2">
    <source>
        <dbReference type="ARBA" id="ARBA00010944"/>
    </source>
</evidence>
<proteinExistence type="inferred from homology"/>
<dbReference type="PANTHER" id="PTHR10491">
    <property type="entry name" value="DTDP-4-DEHYDRORHAMNOSE REDUCTASE"/>
    <property type="match status" value="1"/>
</dbReference>
<keyword evidence="6 8" id="KW-0560">Oxidoreductase</keyword>
<dbReference type="Gene3D" id="3.40.50.720">
    <property type="entry name" value="NAD(P)-binding Rossmann-like Domain"/>
    <property type="match status" value="1"/>
</dbReference>
<gene>
    <name evidence="8" type="ordered locus">Shal_0610</name>
</gene>
<keyword evidence="6" id="KW-0521">NADP</keyword>
<evidence type="ECO:0000313" key="9">
    <source>
        <dbReference type="Proteomes" id="UP000001317"/>
    </source>
</evidence>
<dbReference type="PANTHER" id="PTHR10491:SF4">
    <property type="entry name" value="METHIONINE ADENOSYLTRANSFERASE 2 SUBUNIT BETA"/>
    <property type="match status" value="1"/>
</dbReference>
<sequence length="311" mass="33895">MKKMAKIMVTGASGLLGRALIKQLGQNSQQQIIACGYSRFGPNIERLDLTQAAQVSSFVAKHKPDIILHCAAERRPDVSEQDPQAALALNSEATQFLTQAASQHGAWLLYISTDYVFDGSQSPYREDAETNPVNFYGQSKLKGELVVSDAQQGFAILRLPILYGEVESLNESAVMVLLNHLVDTAEQSIDNWAIRSPTSTADVAAAITKMIALKQAGEPLAGHYHFSAKETMTKYQMLLVMGELLGLATGHLIPVTSPTDSAKRPKDSTLSCERLVSLEIESKVPFRIGFKRALQDSPCAAAYLKVDNVRS</sequence>
<dbReference type="InterPro" id="IPR036291">
    <property type="entry name" value="NAD(P)-bd_dom_sf"/>
</dbReference>
<dbReference type="EC" id="1.1.1.133" evidence="3 6"/>
<dbReference type="GO" id="GO:0048270">
    <property type="term" value="F:methionine adenosyltransferase regulator activity"/>
    <property type="evidence" value="ECO:0007669"/>
    <property type="project" value="TreeGrafter"/>
</dbReference>
<dbReference type="Proteomes" id="UP000001317">
    <property type="component" value="Chromosome"/>
</dbReference>
<dbReference type="InterPro" id="IPR005913">
    <property type="entry name" value="dTDP_dehydrorham_reduct"/>
</dbReference>
<dbReference type="FunFam" id="3.40.50.720:FF:000357">
    <property type="entry name" value="Methionine adenosyltransferase 2 subunit beta"/>
    <property type="match status" value="1"/>
</dbReference>
<dbReference type="GO" id="GO:0048269">
    <property type="term" value="C:methionine adenosyltransferase complex"/>
    <property type="evidence" value="ECO:0007669"/>
    <property type="project" value="TreeGrafter"/>
</dbReference>
<comment type="catalytic activity">
    <reaction evidence="5 6">
        <text>dTDP-beta-L-rhamnose + NADP(+) = dTDP-4-dehydro-beta-L-rhamnose + NADPH + H(+)</text>
        <dbReference type="Rhea" id="RHEA:21796"/>
        <dbReference type="ChEBI" id="CHEBI:15378"/>
        <dbReference type="ChEBI" id="CHEBI:57510"/>
        <dbReference type="ChEBI" id="CHEBI:57783"/>
        <dbReference type="ChEBI" id="CHEBI:58349"/>
        <dbReference type="ChEBI" id="CHEBI:62830"/>
        <dbReference type="EC" id="1.1.1.133"/>
    </reaction>
</comment>
<dbReference type="UniPathway" id="UPA00124"/>
<dbReference type="CDD" id="cd05254">
    <property type="entry name" value="dTDP_HR_like_SDR_e"/>
    <property type="match status" value="1"/>
</dbReference>
<comment type="similarity">
    <text evidence="2 6">Belongs to the dTDP-4-dehydrorhamnose reductase family.</text>
</comment>
<comment type="cofactor">
    <cofactor evidence="6">
        <name>Mg(2+)</name>
        <dbReference type="ChEBI" id="CHEBI:18420"/>
    </cofactor>
    <text evidence="6">Binds 1 Mg(2+) ion per monomer.</text>
</comment>